<dbReference type="EMBL" id="FOLM01000022">
    <property type="protein sequence ID" value="SFD64747.1"/>
    <property type="molecule type" value="Genomic_DNA"/>
</dbReference>
<gene>
    <name evidence="1" type="ORF">SAMN05421773_12245</name>
</gene>
<keyword evidence="2" id="KW-1185">Reference proteome</keyword>
<sequence length="591" mass="66010">MLLQRLSEYAERATDELPAEYHRAKVIDRVLLLAEDGKFAELEDRRKPAKLRDQALIEHVPHVQRSGTKVPPYLLVDTAEFVLGVPKVNGRNAPTDKDRAEAQRRHAAYRELALRWADTAPHDPAAAAVRTFLTAPDAAWPATEDVGHKEMIALRVGTRWLHTLPSVQRLWAEVVRERKGGGEDRSGLCLVCGTHGALLTTIPEPVKKGSVPTAGGSNEGQLVSINSAAQGRNGIQQLTNTPICHRCGSHAMASLNHLLSSRTQCRRFKDHGAFVWWTRRPGEDPDLVTTLNDQPDEATIARLIGSIQDQPTHRAVSGVDADAFYGLTIGLNNARIVVRDWLDVPVADVKRTLGLWFSQHGIHEGWKGRIRHVPVWLMALCCGRWNGERYVRDSAPVGLETELLFAALHGSRLPARVLPMLMQRIHADRHIDAPRVALIRLALNRLDECRKAEMPDALDDADNHPVYLWGRMFAVLEEIQRSAIPDLNTSLRDKYFSVAATAPRATMVQLLRNANAHLKRLGRDNRGAMTALDSRLREFMGRVPRTGLPQHLSVLEQCDFVMGYYHQRQADFEAIQERKSADGSTDENAHG</sequence>
<dbReference type="STRING" id="910347.SAMN05421773_12245"/>
<reference evidence="1 2" key="1">
    <citation type="submission" date="2016-10" db="EMBL/GenBank/DDBJ databases">
        <authorList>
            <person name="de Groot N.N."/>
        </authorList>
    </citation>
    <scope>NUCLEOTIDE SEQUENCE [LARGE SCALE GENOMIC DNA]</scope>
    <source>
        <strain evidence="1 2">CGMCC 4.5739</strain>
    </source>
</reference>
<proteinExistence type="predicted"/>
<dbReference type="NCBIfam" id="TIGR01863">
    <property type="entry name" value="cas_Csd1"/>
    <property type="match status" value="1"/>
</dbReference>
<dbReference type="InterPro" id="IPR010144">
    <property type="entry name" value="CRISPR-assoc_prot_Csd1-typ"/>
</dbReference>
<dbReference type="AlphaFoldDB" id="A0A1I1U1P8"/>
<name>A0A1I1U1P8_9ACTN</name>
<accession>A0A1I1U1P8</accession>
<evidence type="ECO:0000313" key="2">
    <source>
        <dbReference type="Proteomes" id="UP000199207"/>
    </source>
</evidence>
<protein>
    <submittedName>
        <fullName evidence="1">CRISPR-associated protein Csd1</fullName>
    </submittedName>
</protein>
<evidence type="ECO:0000313" key="1">
    <source>
        <dbReference type="EMBL" id="SFD64747.1"/>
    </source>
</evidence>
<organism evidence="1 2">
    <name type="scientific">Streptomyces aidingensis</name>
    <dbReference type="NCBI Taxonomy" id="910347"/>
    <lineage>
        <taxon>Bacteria</taxon>
        <taxon>Bacillati</taxon>
        <taxon>Actinomycetota</taxon>
        <taxon>Actinomycetes</taxon>
        <taxon>Kitasatosporales</taxon>
        <taxon>Streptomycetaceae</taxon>
        <taxon>Streptomyces</taxon>
    </lineage>
</organism>
<dbReference type="RefSeq" id="WP_175541586.1">
    <property type="nucleotide sequence ID" value="NZ_FOLM01000022.1"/>
</dbReference>
<dbReference type="Proteomes" id="UP000199207">
    <property type="component" value="Unassembled WGS sequence"/>
</dbReference>
<dbReference type="Pfam" id="PF09709">
    <property type="entry name" value="Cas_Csd1"/>
    <property type="match status" value="1"/>
</dbReference>